<evidence type="ECO:0000259" key="3">
    <source>
        <dbReference type="PROSITE" id="PS50093"/>
    </source>
</evidence>
<dbReference type="CDD" id="cd00146">
    <property type="entry name" value="PKD"/>
    <property type="match status" value="1"/>
</dbReference>
<dbReference type="InterPro" id="IPR000601">
    <property type="entry name" value="PKD_dom"/>
</dbReference>
<protein>
    <submittedName>
        <fullName evidence="4">PKD domain protein</fullName>
    </submittedName>
</protein>
<proteinExistence type="predicted"/>
<dbReference type="OrthoDB" id="9793251at2"/>
<dbReference type="EMBL" id="FMSV02000557">
    <property type="protein sequence ID" value="SEH08907.1"/>
    <property type="molecule type" value="Genomic_DNA"/>
</dbReference>
<evidence type="ECO:0000313" key="4">
    <source>
        <dbReference type="EMBL" id="SEH08907.1"/>
    </source>
</evidence>
<sequence length="589" mass="64332">MFIRNESNKLVAGLQSSLLSLGLLFGGWSQAAQMCDESLETTTPDEEFNINTDGTVSHLKTELVWDRCSWGLSGENCEQGTASEHNWEDAQQQAEIANNQAYKGYTDWRVPTRQELLSIVEFQCYQPAINERVFPTTPSAAFWSSSPSASSADGAWGVNFNTRNDAHGYRSSNIYVRLVRGGLFFVPSTESSQSCNDGATILNNVEFSIHDNGTVTHQQTKLIWDQCIWGQSGINCDNGDVNGYLWSEALQQAKVANQQNYKGYNDWRLPTISELLSITEVTCAYPAINTSVFPSTPSSAFWSTSPLAADSDETWYVHFAGGGYNGYSTSNSYLGVRLVRGEQPFVSLPTNQTPTAAFSLSPTSGQAPLTITLDGSASSDPEADNLTYAWTINGAAVGNGAMQFDYTFNTAGDYLIALTVTDSEGLSHTSSQSLTVGEDNSTPETNPEESDNNTSEGNTEKAVSLTFKTEKAFYHVGESLKVELIESVNANRFQRIDLWVAVQIPTGDIFFMTPYPIQPFDLVPQAFKTAVDSANVTHQIIAFDVPEGMGGTYTFYAVAVETGKSPMSDNLLFITRSNLAQLDINLAGR</sequence>
<feature type="domain" description="PKD" evidence="3">
    <location>
        <begin position="354"/>
        <end position="436"/>
    </location>
</feature>
<dbReference type="Pfam" id="PF07603">
    <property type="entry name" value="Lcl_C"/>
    <property type="match status" value="2"/>
</dbReference>
<feature type="chain" id="PRO_5014601962" evidence="2">
    <location>
        <begin position="32"/>
        <end position="589"/>
    </location>
</feature>
<feature type="signal peptide" evidence="2">
    <location>
        <begin position="1"/>
        <end position="31"/>
    </location>
</feature>
<organism evidence="4 5">
    <name type="scientific">Candidatus Venteria ishoeyi</name>
    <dbReference type="NCBI Taxonomy" id="1899563"/>
    <lineage>
        <taxon>Bacteria</taxon>
        <taxon>Pseudomonadati</taxon>
        <taxon>Pseudomonadota</taxon>
        <taxon>Gammaproteobacteria</taxon>
        <taxon>Thiotrichales</taxon>
        <taxon>Thiotrichaceae</taxon>
        <taxon>Venteria</taxon>
    </lineage>
</organism>
<dbReference type="SMART" id="SM00089">
    <property type="entry name" value="PKD"/>
    <property type="match status" value="1"/>
</dbReference>
<keyword evidence="5" id="KW-1185">Reference proteome</keyword>
<dbReference type="Pfam" id="PF18911">
    <property type="entry name" value="PKD_4"/>
    <property type="match status" value="1"/>
</dbReference>
<dbReference type="SUPFAM" id="SSF49299">
    <property type="entry name" value="PKD domain"/>
    <property type="match status" value="1"/>
</dbReference>
<dbReference type="PROSITE" id="PS50093">
    <property type="entry name" value="PKD"/>
    <property type="match status" value="1"/>
</dbReference>
<feature type="compositionally biased region" description="Polar residues" evidence="1">
    <location>
        <begin position="427"/>
        <end position="445"/>
    </location>
</feature>
<feature type="region of interest" description="Disordered" evidence="1">
    <location>
        <begin position="427"/>
        <end position="461"/>
    </location>
</feature>
<accession>A0A1H6FFU8</accession>
<dbReference type="Gene3D" id="2.60.40.10">
    <property type="entry name" value="Immunoglobulins"/>
    <property type="match status" value="1"/>
</dbReference>
<dbReference type="InterPro" id="IPR035986">
    <property type="entry name" value="PKD_dom_sf"/>
</dbReference>
<gene>
    <name evidence="4" type="ORF">MBHS_04800</name>
</gene>
<dbReference type="RefSeq" id="WP_103922417.1">
    <property type="nucleotide sequence ID" value="NZ_FMSV02000557.1"/>
</dbReference>
<keyword evidence="2" id="KW-0732">Signal</keyword>
<name>A0A1H6FFU8_9GAMM</name>
<dbReference type="PANTHER" id="PTHR35812">
    <property type="entry name" value="LIPOPROTEIN"/>
    <property type="match status" value="1"/>
</dbReference>
<dbReference type="PANTHER" id="PTHR35812:SF1">
    <property type="entry name" value="LIPOPROTEIN"/>
    <property type="match status" value="1"/>
</dbReference>
<dbReference type="AlphaFoldDB" id="A0A1H6FFU8"/>
<evidence type="ECO:0000256" key="2">
    <source>
        <dbReference type="SAM" id="SignalP"/>
    </source>
</evidence>
<reference evidence="4 5" key="1">
    <citation type="submission" date="2016-10" db="EMBL/GenBank/DDBJ databases">
        <authorList>
            <person name="de Groot N.N."/>
        </authorList>
    </citation>
    <scope>NUCLEOTIDE SEQUENCE [LARGE SCALE GENOMIC DNA]</scope>
    <source>
        <strain evidence="4">MBHS1</strain>
    </source>
</reference>
<dbReference type="InterPro" id="IPR013783">
    <property type="entry name" value="Ig-like_fold"/>
</dbReference>
<evidence type="ECO:0000256" key="1">
    <source>
        <dbReference type="SAM" id="MobiDB-lite"/>
    </source>
</evidence>
<dbReference type="InterPro" id="IPR022409">
    <property type="entry name" value="PKD/Chitinase_dom"/>
</dbReference>
<dbReference type="InterPro" id="IPR011460">
    <property type="entry name" value="Lcl_C"/>
</dbReference>
<evidence type="ECO:0000313" key="5">
    <source>
        <dbReference type="Proteomes" id="UP000236724"/>
    </source>
</evidence>
<dbReference type="Proteomes" id="UP000236724">
    <property type="component" value="Unassembled WGS sequence"/>
</dbReference>